<dbReference type="PANTHER" id="PTHR36122:SF2">
    <property type="entry name" value="NICOTINAMIDE RIBOSIDE TRANSPORTER PNUC"/>
    <property type="match status" value="1"/>
</dbReference>
<dbReference type="NCBIfam" id="TIGR01528">
    <property type="entry name" value="NMN_trans_PnuC"/>
    <property type="match status" value="1"/>
</dbReference>
<sequence length="220" mass="24241">MEEFLRQAAATDTVEWLATLTALAYVWLAARDNNWCWLFAAVSAALWAHQSFVVYRLVSDALLQLFYLVMAGVGIYRWQRTALAPAKETTLDELAITERPAPGSGIVRMTLREHLLTIGGGIIGGLFLGAVVGSLTTATSTYADAITTTLSVIATFLLIGRRLENWLYFVVIDAAYVLIYLRSSALLFAALMVLYVVMAIYGYRNWRGLLAVDRGYDAAA</sequence>
<feature type="transmembrane region" description="Helical" evidence="10">
    <location>
        <begin position="61"/>
        <end position="78"/>
    </location>
</feature>
<keyword evidence="7 10" id="KW-0812">Transmembrane</keyword>
<dbReference type="GO" id="GO:0005886">
    <property type="term" value="C:plasma membrane"/>
    <property type="evidence" value="ECO:0007669"/>
    <property type="project" value="UniProtKB-SubCell"/>
</dbReference>
<gene>
    <name evidence="11" type="ORF">CLV84_0742</name>
</gene>
<dbReference type="InterPro" id="IPR006419">
    <property type="entry name" value="NMN_transpt_PnuC"/>
</dbReference>
<comment type="caution">
    <text evidence="11">The sequence shown here is derived from an EMBL/GenBank/DDBJ whole genome shotgun (WGS) entry which is preliminary data.</text>
</comment>
<feature type="transmembrane region" description="Helical" evidence="10">
    <location>
        <begin position="141"/>
        <end position="159"/>
    </location>
</feature>
<reference evidence="11 12" key="1">
    <citation type="submission" date="2018-02" db="EMBL/GenBank/DDBJ databases">
        <title>Genomic Encyclopedia of Archaeal and Bacterial Type Strains, Phase II (KMG-II): from individual species to whole genera.</title>
        <authorList>
            <person name="Goeker M."/>
        </authorList>
    </citation>
    <scope>NUCLEOTIDE SEQUENCE [LARGE SCALE GENOMIC DNA]</scope>
    <source>
        <strain evidence="11 12">DSM 29526</strain>
    </source>
</reference>
<feature type="transmembrane region" description="Helical" evidence="10">
    <location>
        <begin position="115"/>
        <end position="135"/>
    </location>
</feature>
<evidence type="ECO:0000256" key="3">
    <source>
        <dbReference type="ARBA" id="ARBA00006669"/>
    </source>
</evidence>
<keyword evidence="9 10" id="KW-0472">Membrane</keyword>
<feature type="transmembrane region" description="Helical" evidence="10">
    <location>
        <begin position="13"/>
        <end position="30"/>
    </location>
</feature>
<evidence type="ECO:0000256" key="9">
    <source>
        <dbReference type="ARBA" id="ARBA00023136"/>
    </source>
</evidence>
<feature type="transmembrane region" description="Helical" evidence="10">
    <location>
        <begin position="187"/>
        <end position="204"/>
    </location>
</feature>
<evidence type="ECO:0000256" key="6">
    <source>
        <dbReference type="ARBA" id="ARBA00022475"/>
    </source>
</evidence>
<organism evidence="11 12">
    <name type="scientific">Neolewinella xylanilytica</name>
    <dbReference type="NCBI Taxonomy" id="1514080"/>
    <lineage>
        <taxon>Bacteria</taxon>
        <taxon>Pseudomonadati</taxon>
        <taxon>Bacteroidota</taxon>
        <taxon>Saprospiria</taxon>
        <taxon>Saprospirales</taxon>
        <taxon>Lewinellaceae</taxon>
        <taxon>Neolewinella</taxon>
    </lineage>
</organism>
<dbReference type="PANTHER" id="PTHR36122">
    <property type="entry name" value="NICOTINAMIDE RIBOSIDE TRANSPORTER PNUC"/>
    <property type="match status" value="1"/>
</dbReference>
<evidence type="ECO:0000256" key="10">
    <source>
        <dbReference type="SAM" id="Phobius"/>
    </source>
</evidence>
<evidence type="ECO:0000256" key="2">
    <source>
        <dbReference type="ARBA" id="ARBA00004651"/>
    </source>
</evidence>
<dbReference type="RefSeq" id="WP_104418374.1">
    <property type="nucleotide sequence ID" value="NZ_PTJC01000005.1"/>
</dbReference>
<keyword evidence="6" id="KW-1003">Cell membrane</keyword>
<proteinExistence type="inferred from homology"/>
<dbReference type="GO" id="GO:0034257">
    <property type="term" value="F:nicotinamide riboside transmembrane transporter activity"/>
    <property type="evidence" value="ECO:0007669"/>
    <property type="project" value="InterPro"/>
</dbReference>
<comment type="similarity">
    <text evidence="3">Belongs to the nicotinamide ribonucleoside (NR) uptake permease (TC 4.B.1) family.</text>
</comment>
<dbReference type="EMBL" id="PTJC01000005">
    <property type="protein sequence ID" value="PPK87789.1"/>
    <property type="molecule type" value="Genomic_DNA"/>
</dbReference>
<dbReference type="AlphaFoldDB" id="A0A2S6I8I7"/>
<evidence type="ECO:0000313" key="11">
    <source>
        <dbReference type="EMBL" id="PPK87789.1"/>
    </source>
</evidence>
<comment type="subcellular location">
    <subcellularLocation>
        <location evidence="2">Cell membrane</location>
        <topology evidence="2">Multi-pass membrane protein</topology>
    </subcellularLocation>
</comment>
<keyword evidence="8 10" id="KW-1133">Transmembrane helix</keyword>
<evidence type="ECO:0000256" key="1">
    <source>
        <dbReference type="ARBA" id="ARBA00002672"/>
    </source>
</evidence>
<accession>A0A2S6I8I7</accession>
<comment type="function">
    <text evidence="1">Required for nicotinamide riboside transport across the inner membrane.</text>
</comment>
<evidence type="ECO:0000256" key="7">
    <source>
        <dbReference type="ARBA" id="ARBA00022692"/>
    </source>
</evidence>
<protein>
    <recommendedName>
        <fullName evidence="4">Nicotinamide riboside transporter PnuC</fullName>
    </recommendedName>
</protein>
<evidence type="ECO:0000256" key="4">
    <source>
        <dbReference type="ARBA" id="ARBA00017522"/>
    </source>
</evidence>
<dbReference type="Proteomes" id="UP000237662">
    <property type="component" value="Unassembled WGS sequence"/>
</dbReference>
<keyword evidence="5" id="KW-0813">Transport</keyword>
<evidence type="ECO:0000256" key="5">
    <source>
        <dbReference type="ARBA" id="ARBA00022448"/>
    </source>
</evidence>
<name>A0A2S6I8I7_9BACT</name>
<dbReference type="Pfam" id="PF04973">
    <property type="entry name" value="NMN_transporter"/>
    <property type="match status" value="1"/>
</dbReference>
<keyword evidence="12" id="KW-1185">Reference proteome</keyword>
<evidence type="ECO:0000313" key="12">
    <source>
        <dbReference type="Proteomes" id="UP000237662"/>
    </source>
</evidence>
<evidence type="ECO:0000256" key="8">
    <source>
        <dbReference type="ARBA" id="ARBA00022989"/>
    </source>
</evidence>
<dbReference type="OrthoDB" id="9791248at2"/>